<protein>
    <submittedName>
        <fullName evidence="5">GntR family transcriptional regulator</fullName>
    </submittedName>
</protein>
<evidence type="ECO:0000259" key="4">
    <source>
        <dbReference type="PROSITE" id="PS50949"/>
    </source>
</evidence>
<dbReference type="Proteomes" id="UP000734271">
    <property type="component" value="Unassembled WGS sequence"/>
</dbReference>
<dbReference type="InterPro" id="IPR000524">
    <property type="entry name" value="Tscrpt_reg_HTH_GntR"/>
</dbReference>
<dbReference type="RefSeq" id="WP_223418381.1">
    <property type="nucleotide sequence ID" value="NZ_JAIPME010000002.1"/>
</dbReference>
<sequence length="242" mass="28068">MSKKFSNTEKIYVQIATELKNLIIEGKIKKGERLPSEDQLSDKYFVSRGTIRKSIEVLVDENLVKKIQGKGTFVKEEQPGYPFGQMLISHAETLKNREIDFQTKILIKRIEEPSNHIKKRLEIESEKVFYIERLRLVEGKPAGLFKNWVVLRLIPEIVTKDFEKLGLFEAIEQDGKQKIKSGLREFSAVIPDEEQIKLLGLENNVPLLKLEQVTYNQDNEIIECSDVFLITDRYKISSLLTR</sequence>
<dbReference type="SUPFAM" id="SSF46785">
    <property type="entry name" value="Winged helix' DNA-binding domain"/>
    <property type="match status" value="1"/>
</dbReference>
<keyword evidence="1" id="KW-0805">Transcription regulation</keyword>
<dbReference type="SUPFAM" id="SSF64288">
    <property type="entry name" value="Chorismate lyase-like"/>
    <property type="match status" value="1"/>
</dbReference>
<evidence type="ECO:0000313" key="6">
    <source>
        <dbReference type="Proteomes" id="UP000734271"/>
    </source>
</evidence>
<dbReference type="InterPro" id="IPR011663">
    <property type="entry name" value="UTRA"/>
</dbReference>
<dbReference type="Gene3D" id="1.10.10.10">
    <property type="entry name" value="Winged helix-like DNA-binding domain superfamily/Winged helix DNA-binding domain"/>
    <property type="match status" value="1"/>
</dbReference>
<dbReference type="PROSITE" id="PS50949">
    <property type="entry name" value="HTH_GNTR"/>
    <property type="match status" value="1"/>
</dbReference>
<evidence type="ECO:0000256" key="2">
    <source>
        <dbReference type="ARBA" id="ARBA00023125"/>
    </source>
</evidence>
<accession>A0ABS7SXZ3</accession>
<comment type="caution">
    <text evidence="5">The sequence shown here is derived from an EMBL/GenBank/DDBJ whole genome shotgun (WGS) entry which is preliminary data.</text>
</comment>
<feature type="domain" description="HTH gntR-type" evidence="4">
    <location>
        <begin position="9"/>
        <end position="77"/>
    </location>
</feature>
<evidence type="ECO:0000256" key="3">
    <source>
        <dbReference type="ARBA" id="ARBA00023163"/>
    </source>
</evidence>
<dbReference type="CDD" id="cd07377">
    <property type="entry name" value="WHTH_GntR"/>
    <property type="match status" value="1"/>
</dbReference>
<dbReference type="InterPro" id="IPR028978">
    <property type="entry name" value="Chorismate_lyase_/UTRA_dom_sf"/>
</dbReference>
<keyword evidence="3" id="KW-0804">Transcription</keyword>
<keyword evidence="6" id="KW-1185">Reference proteome</keyword>
<dbReference type="Gene3D" id="3.40.1410.10">
    <property type="entry name" value="Chorismate lyase-like"/>
    <property type="match status" value="1"/>
</dbReference>
<dbReference type="InterPro" id="IPR036390">
    <property type="entry name" value="WH_DNA-bd_sf"/>
</dbReference>
<dbReference type="InterPro" id="IPR050679">
    <property type="entry name" value="Bact_HTH_transcr_reg"/>
</dbReference>
<dbReference type="SMART" id="SM00345">
    <property type="entry name" value="HTH_GNTR"/>
    <property type="match status" value="1"/>
</dbReference>
<proteinExistence type="predicted"/>
<dbReference type="PRINTS" id="PR00035">
    <property type="entry name" value="HTHGNTR"/>
</dbReference>
<dbReference type="InterPro" id="IPR036388">
    <property type="entry name" value="WH-like_DNA-bd_sf"/>
</dbReference>
<keyword evidence="2" id="KW-0238">DNA-binding</keyword>
<name>A0ABS7SXZ3_9FIRM</name>
<dbReference type="EMBL" id="JAIPME010000002">
    <property type="protein sequence ID" value="MBZ2386404.1"/>
    <property type="molecule type" value="Genomic_DNA"/>
</dbReference>
<reference evidence="5 6" key="1">
    <citation type="submission" date="2021-08" db="EMBL/GenBank/DDBJ databases">
        <title>FDA dAtabase for Regulatory Grade micrObial Sequences (FDA-ARGOS): Supporting development and validation of Infectious Disease Dx tests.</title>
        <authorList>
            <person name="Sproer C."/>
            <person name="Gronow S."/>
            <person name="Severitt S."/>
            <person name="Schroder I."/>
            <person name="Tallon L."/>
            <person name="Sadzewicz L."/>
            <person name="Zhao X."/>
            <person name="Boylan J."/>
            <person name="Ott S."/>
            <person name="Bowen H."/>
            <person name="Vavikolanu K."/>
            <person name="Hazen T."/>
            <person name="Aluvathingal J."/>
            <person name="Nadendla S."/>
            <person name="Lowell S."/>
            <person name="Myers T."/>
            <person name="Yan Y."/>
            <person name="Sichtig H."/>
        </authorList>
    </citation>
    <scope>NUCLEOTIDE SEQUENCE [LARGE SCALE GENOMIC DNA]</scope>
    <source>
        <strain evidence="5 6">FDAARGOS_1460</strain>
    </source>
</reference>
<gene>
    <name evidence="5" type="ORF">K8P03_03690</name>
</gene>
<dbReference type="PANTHER" id="PTHR44846">
    <property type="entry name" value="MANNOSYL-D-GLYCERATE TRANSPORT/METABOLISM SYSTEM REPRESSOR MNGR-RELATED"/>
    <property type="match status" value="1"/>
</dbReference>
<dbReference type="Pfam" id="PF00392">
    <property type="entry name" value="GntR"/>
    <property type="match status" value="1"/>
</dbReference>
<dbReference type="SMART" id="SM00866">
    <property type="entry name" value="UTRA"/>
    <property type="match status" value="1"/>
</dbReference>
<dbReference type="PANTHER" id="PTHR44846:SF1">
    <property type="entry name" value="MANNOSYL-D-GLYCERATE TRANSPORT_METABOLISM SYSTEM REPRESSOR MNGR-RELATED"/>
    <property type="match status" value="1"/>
</dbReference>
<evidence type="ECO:0000313" key="5">
    <source>
        <dbReference type="EMBL" id="MBZ2386404.1"/>
    </source>
</evidence>
<organism evidence="5 6">
    <name type="scientific">Anaerococcus murdochii</name>
    <dbReference type="NCBI Taxonomy" id="411577"/>
    <lineage>
        <taxon>Bacteria</taxon>
        <taxon>Bacillati</taxon>
        <taxon>Bacillota</taxon>
        <taxon>Tissierellia</taxon>
        <taxon>Tissierellales</taxon>
        <taxon>Peptoniphilaceae</taxon>
        <taxon>Anaerococcus</taxon>
    </lineage>
</organism>
<evidence type="ECO:0000256" key="1">
    <source>
        <dbReference type="ARBA" id="ARBA00023015"/>
    </source>
</evidence>
<dbReference type="Pfam" id="PF07702">
    <property type="entry name" value="UTRA"/>
    <property type="match status" value="1"/>
</dbReference>